<dbReference type="AlphaFoldDB" id="M0E3K6"/>
<dbReference type="RefSeq" id="WP_008443618.1">
    <property type="nucleotide sequence ID" value="NZ_AOJK01000056.1"/>
</dbReference>
<accession>M0E3K6</accession>
<dbReference type="Pfam" id="PF26222">
    <property type="entry name" value="DUF8048"/>
    <property type="match status" value="1"/>
</dbReference>
<dbReference type="Proteomes" id="UP000011586">
    <property type="component" value="Unassembled WGS sequence"/>
</dbReference>
<feature type="compositionally biased region" description="Polar residues" evidence="1">
    <location>
        <begin position="13"/>
        <end position="29"/>
    </location>
</feature>
<feature type="compositionally biased region" description="Basic and acidic residues" evidence="1">
    <location>
        <begin position="39"/>
        <end position="50"/>
    </location>
</feature>
<reference evidence="3 4" key="1">
    <citation type="journal article" date="2014" name="PLoS Genet.">
        <title>Phylogenetically driven sequencing of extremely halophilic archaea reveals strategies for static and dynamic osmo-response.</title>
        <authorList>
            <person name="Becker E.A."/>
            <person name="Seitzer P.M."/>
            <person name="Tritt A."/>
            <person name="Larsen D."/>
            <person name="Krusor M."/>
            <person name="Yao A.I."/>
            <person name="Wu D."/>
            <person name="Madern D."/>
            <person name="Eisen J.A."/>
            <person name="Darling A.E."/>
            <person name="Facciotti M.T."/>
        </authorList>
    </citation>
    <scope>NUCLEOTIDE SEQUENCE [LARGE SCALE GENOMIC DNA]</scope>
    <source>
        <strain evidence="3 4">DSM 19288</strain>
    </source>
</reference>
<gene>
    <name evidence="3" type="ORF">C463_10925</name>
</gene>
<comment type="caution">
    <text evidence="3">The sequence shown here is derived from an EMBL/GenBank/DDBJ whole genome shotgun (WGS) entry which is preliminary data.</text>
</comment>
<organism evidence="3 4">
    <name type="scientific">Halorubrum californiense DSM 19288</name>
    <dbReference type="NCBI Taxonomy" id="1227465"/>
    <lineage>
        <taxon>Archaea</taxon>
        <taxon>Methanobacteriati</taxon>
        <taxon>Methanobacteriota</taxon>
        <taxon>Stenosarchaea group</taxon>
        <taxon>Halobacteria</taxon>
        <taxon>Halobacteriales</taxon>
        <taxon>Haloferacaceae</taxon>
        <taxon>Halorubrum</taxon>
    </lineage>
</organism>
<evidence type="ECO:0000259" key="2">
    <source>
        <dbReference type="Pfam" id="PF26222"/>
    </source>
</evidence>
<evidence type="ECO:0000313" key="3">
    <source>
        <dbReference type="EMBL" id="ELZ42380.1"/>
    </source>
</evidence>
<name>M0E3K6_9EURY</name>
<evidence type="ECO:0000313" key="4">
    <source>
        <dbReference type="Proteomes" id="UP000011586"/>
    </source>
</evidence>
<dbReference type="EMBL" id="AOJK01000056">
    <property type="protein sequence ID" value="ELZ42380.1"/>
    <property type="molecule type" value="Genomic_DNA"/>
</dbReference>
<evidence type="ECO:0000256" key="1">
    <source>
        <dbReference type="SAM" id="MobiDB-lite"/>
    </source>
</evidence>
<keyword evidence="4" id="KW-1185">Reference proteome</keyword>
<dbReference type="STRING" id="1227465.C463_10925"/>
<feature type="region of interest" description="Disordered" evidence="1">
    <location>
        <begin position="1"/>
        <end position="55"/>
    </location>
</feature>
<feature type="domain" description="DUF8048" evidence="2">
    <location>
        <begin position="54"/>
        <end position="166"/>
    </location>
</feature>
<protein>
    <recommendedName>
        <fullName evidence="2">DUF8048 domain-containing protein</fullName>
    </recommendedName>
</protein>
<feature type="compositionally biased region" description="Basic and acidic residues" evidence="1">
    <location>
        <begin position="172"/>
        <end position="189"/>
    </location>
</feature>
<proteinExistence type="predicted"/>
<dbReference type="PATRIC" id="fig|1227465.4.peg.2130"/>
<dbReference type="InterPro" id="IPR058361">
    <property type="entry name" value="DUF8048"/>
</dbReference>
<sequence length="189" mass="19691">MSDDDATPGSGDNGTAGSDDNGTAGSDDNGTAGSGVDGGRGDRGDADRDPGSYPIEGTALVKTAALASVPAARVPALLARVQADLGPRIDAYRRRYERIAADSDREAFLVEPDHWESVADRVGLSERERDAVVRAHEAAVERIGSGSGRRDEFDTALEIRSGVVIGVQEGNATRDADAEGDRHADGEDD</sequence>
<feature type="region of interest" description="Disordered" evidence="1">
    <location>
        <begin position="168"/>
        <end position="189"/>
    </location>
</feature>